<dbReference type="InterPro" id="IPR036565">
    <property type="entry name" value="Mur-like_cat_sf"/>
</dbReference>
<organism evidence="3 4">
    <name type="scientific">Gemmobacter aquaticus</name>
    <dbReference type="NCBI Taxonomy" id="490185"/>
    <lineage>
        <taxon>Bacteria</taxon>
        <taxon>Pseudomonadati</taxon>
        <taxon>Pseudomonadota</taxon>
        <taxon>Alphaproteobacteria</taxon>
        <taxon>Rhodobacterales</taxon>
        <taxon>Paracoccaceae</taxon>
        <taxon>Gemmobacter</taxon>
    </lineage>
</organism>
<comment type="caution">
    <text evidence="3">The sequence shown here is derived from an EMBL/GenBank/DDBJ whole genome shotgun (WGS) entry which is preliminary data.</text>
</comment>
<dbReference type="OrthoDB" id="9803907at2"/>
<accession>A0A918DAW2</accession>
<dbReference type="GO" id="GO:0005524">
    <property type="term" value="F:ATP binding"/>
    <property type="evidence" value="ECO:0007669"/>
    <property type="project" value="InterPro"/>
</dbReference>
<dbReference type="Gene3D" id="3.90.190.20">
    <property type="entry name" value="Mur ligase, C-terminal domain"/>
    <property type="match status" value="1"/>
</dbReference>
<sequence>MPAPFEVLANALVIPVPEDPALVLDGCRRLLGPNLYSDLPGAVGDGLAPGTDPAQMLELWQDAAKDLLAALGWHSETVTRPFAGGGSLFFEAPVDQLMTAAYVIEAAWYFTACRILGLDAWPKDRMLGELRRIAALEANPALVRLVDAARSRGIDRLLDDDAITLGHGTGARTWQTDALPEAPDWTALHDVPLALVTGTNGKTTTTRLIAAMGQAGGKVSGLSSTDFVRVGTEVLDKGDYSGPAGARLLLRDPRLELGVLEVARGGILRRGLPVTRARAAVVTNVAADHLGQYGINTVPELAKVKLSVRRVLAPDGWLILNAEDAVVRAAAVEFADRAVWFALDPACDEIRAARQAGRPCGWLQDGVLRLFDGQGERALIAASGVPLSLGGVARYNIENALAAALAAKALGLPDTAIRQVLGSFRSDLTDNPGRANEFAVNGARVFVDFAHNPHSIAAVTSALAAVPARRRFVLLSHAGDRSDEDIRGLVDGAFRLGPDVVVAAENPKYLRGREPGEIPALIRQASRDHGLPPEAILDAASPFDGAKAIVERLEPGDLALLLIHDERDRVFSLLQSYAA</sequence>
<dbReference type="AlphaFoldDB" id="A0A918DAW2"/>
<dbReference type="Pfam" id="PF02875">
    <property type="entry name" value="Mur_ligase_C"/>
    <property type="match status" value="1"/>
</dbReference>
<dbReference type="EMBL" id="BMLP01000001">
    <property type="protein sequence ID" value="GGO23337.1"/>
    <property type="molecule type" value="Genomic_DNA"/>
</dbReference>
<protein>
    <submittedName>
        <fullName evidence="3">Mur ligase</fullName>
    </submittedName>
</protein>
<feature type="domain" description="Mur ligase central" evidence="2">
    <location>
        <begin position="196"/>
        <end position="407"/>
    </location>
</feature>
<dbReference type="InterPro" id="IPR004101">
    <property type="entry name" value="Mur_ligase_C"/>
</dbReference>
<evidence type="ECO:0000259" key="2">
    <source>
        <dbReference type="Pfam" id="PF08245"/>
    </source>
</evidence>
<dbReference type="Gene3D" id="3.40.1190.10">
    <property type="entry name" value="Mur-like, catalytic domain"/>
    <property type="match status" value="1"/>
</dbReference>
<dbReference type="SUPFAM" id="SSF53623">
    <property type="entry name" value="MurD-like peptide ligases, catalytic domain"/>
    <property type="match status" value="1"/>
</dbReference>
<gene>
    <name evidence="3" type="ORF">GCM10010991_00590</name>
</gene>
<name>A0A918DAW2_9RHOB</name>
<dbReference type="Pfam" id="PF08245">
    <property type="entry name" value="Mur_ligase_M"/>
    <property type="match status" value="1"/>
</dbReference>
<dbReference type="PANTHER" id="PTHR23135">
    <property type="entry name" value="MUR LIGASE FAMILY MEMBER"/>
    <property type="match status" value="1"/>
</dbReference>
<dbReference type="InterPro" id="IPR013221">
    <property type="entry name" value="Mur_ligase_cen"/>
</dbReference>
<dbReference type="SUPFAM" id="SSF53244">
    <property type="entry name" value="MurD-like peptide ligases, peptide-binding domain"/>
    <property type="match status" value="1"/>
</dbReference>
<evidence type="ECO:0000313" key="3">
    <source>
        <dbReference type="EMBL" id="GGO23337.1"/>
    </source>
</evidence>
<dbReference type="GO" id="GO:0016881">
    <property type="term" value="F:acid-amino acid ligase activity"/>
    <property type="evidence" value="ECO:0007669"/>
    <property type="project" value="InterPro"/>
</dbReference>
<keyword evidence="3" id="KW-0436">Ligase</keyword>
<keyword evidence="4" id="KW-1185">Reference proteome</keyword>
<dbReference type="PANTHER" id="PTHR23135:SF18">
    <property type="entry name" value="CYANOPHYCIN SYNTHETASE"/>
    <property type="match status" value="1"/>
</dbReference>
<feature type="domain" description="Mur ligase C-terminal" evidence="1">
    <location>
        <begin position="438"/>
        <end position="561"/>
    </location>
</feature>
<dbReference type="InterPro" id="IPR036615">
    <property type="entry name" value="Mur_ligase_C_dom_sf"/>
</dbReference>
<evidence type="ECO:0000313" key="4">
    <source>
        <dbReference type="Proteomes" id="UP000598196"/>
    </source>
</evidence>
<reference evidence="3 4" key="1">
    <citation type="journal article" date="2014" name="Int. J. Syst. Evol. Microbiol.">
        <title>Complete genome sequence of Corynebacterium casei LMG S-19264T (=DSM 44701T), isolated from a smear-ripened cheese.</title>
        <authorList>
            <consortium name="US DOE Joint Genome Institute (JGI-PGF)"/>
            <person name="Walter F."/>
            <person name="Albersmeier A."/>
            <person name="Kalinowski J."/>
            <person name="Ruckert C."/>
        </authorList>
    </citation>
    <scope>NUCLEOTIDE SEQUENCE [LARGE SCALE GENOMIC DNA]</scope>
    <source>
        <strain evidence="3 4">CGMCC 1.7029</strain>
    </source>
</reference>
<proteinExistence type="predicted"/>
<dbReference type="RefSeq" id="WP_146286119.1">
    <property type="nucleotide sequence ID" value="NZ_BMLP01000001.1"/>
</dbReference>
<dbReference type="Proteomes" id="UP000598196">
    <property type="component" value="Unassembled WGS sequence"/>
</dbReference>
<evidence type="ECO:0000259" key="1">
    <source>
        <dbReference type="Pfam" id="PF02875"/>
    </source>
</evidence>